<evidence type="ECO:0000313" key="3">
    <source>
        <dbReference type="Proteomes" id="UP000479526"/>
    </source>
</evidence>
<keyword evidence="3" id="KW-1185">Reference proteome</keyword>
<accession>A0A7C9J6P8</accession>
<reference evidence="2 3" key="1">
    <citation type="submission" date="2020-01" db="EMBL/GenBank/DDBJ databases">
        <title>Herbidospora sp. NEAU-GS84 nov., a novel actinomycete isolated from soil.</title>
        <authorList>
            <person name="Han L."/>
        </authorList>
    </citation>
    <scope>NUCLEOTIDE SEQUENCE [LARGE SCALE GENOMIC DNA]</scope>
    <source>
        <strain evidence="2 3">NEAU-GS84</strain>
    </source>
</reference>
<protein>
    <submittedName>
        <fullName evidence="2">Uncharacterized protein</fullName>
    </submittedName>
</protein>
<organism evidence="2 3">
    <name type="scientific">Herbidospora solisilvae</name>
    <dbReference type="NCBI Taxonomy" id="2696284"/>
    <lineage>
        <taxon>Bacteria</taxon>
        <taxon>Bacillati</taxon>
        <taxon>Actinomycetota</taxon>
        <taxon>Actinomycetes</taxon>
        <taxon>Streptosporangiales</taxon>
        <taxon>Streptosporangiaceae</taxon>
        <taxon>Herbidospora</taxon>
    </lineage>
</organism>
<sequence length="381" mass="41654">MVIFLVTVACTLIEGTFGRPDDFRFPADVAYALTGSGNASEPNFPLLRDFTSLLCGFLVVTGFALLHRNWHHVSTALTQLRESRTIVPRLVPRSNVFSRVLGIDRLLAGDEGTALDRLDHKFGGVTARTKLVLSGSVVLGSFIFATLLANGLSQNAFRVFAPRGVSAVEQAAWIDMAKQNWWAGPEHPLGVVIYSVLAFLAMVLIFTFNVVGVLTVYFSVALYFAADLRADWYNRDGRFGWTPVARVYRTAYWALVVLGTAIAVLIAALGSSVPISVLGLILLYVLLAPVYTLVPWLCFRTVERAAKEARVAELSELLADVDERDLGQVQPLVAEFARTNAARIRPMRLRTVPFGAFATVVLLPIVLTGLQIFAEIGPGSR</sequence>
<feature type="transmembrane region" description="Helical" evidence="1">
    <location>
        <begin position="193"/>
        <end position="226"/>
    </location>
</feature>
<keyword evidence="1" id="KW-0472">Membrane</keyword>
<evidence type="ECO:0000256" key="1">
    <source>
        <dbReference type="SAM" id="Phobius"/>
    </source>
</evidence>
<proteinExistence type="predicted"/>
<feature type="transmembrane region" description="Helical" evidence="1">
    <location>
        <begin position="352"/>
        <end position="374"/>
    </location>
</feature>
<feature type="transmembrane region" description="Helical" evidence="1">
    <location>
        <begin position="50"/>
        <end position="66"/>
    </location>
</feature>
<comment type="caution">
    <text evidence="2">The sequence shown here is derived from an EMBL/GenBank/DDBJ whole genome shotgun (WGS) entry which is preliminary data.</text>
</comment>
<feature type="transmembrane region" description="Helical" evidence="1">
    <location>
        <begin position="275"/>
        <end position="299"/>
    </location>
</feature>
<dbReference type="EMBL" id="WXEW01000009">
    <property type="protein sequence ID" value="NAS25885.1"/>
    <property type="molecule type" value="Genomic_DNA"/>
</dbReference>
<keyword evidence="1" id="KW-1133">Transmembrane helix</keyword>
<dbReference type="RefSeq" id="WP_161482911.1">
    <property type="nucleotide sequence ID" value="NZ_WXEW01000009.1"/>
</dbReference>
<gene>
    <name evidence="2" type="ORF">GT755_29910</name>
</gene>
<feature type="transmembrane region" description="Helical" evidence="1">
    <location>
        <begin position="247"/>
        <end position="269"/>
    </location>
</feature>
<feature type="transmembrane region" description="Helical" evidence="1">
    <location>
        <begin position="131"/>
        <end position="152"/>
    </location>
</feature>
<dbReference type="Proteomes" id="UP000479526">
    <property type="component" value="Unassembled WGS sequence"/>
</dbReference>
<name>A0A7C9J6P8_9ACTN</name>
<dbReference type="AlphaFoldDB" id="A0A7C9J6P8"/>
<keyword evidence="1" id="KW-0812">Transmembrane</keyword>
<evidence type="ECO:0000313" key="2">
    <source>
        <dbReference type="EMBL" id="NAS25885.1"/>
    </source>
</evidence>